<name>A0ABD3CQI1_9LAMI</name>
<organism evidence="9 10">
    <name type="scientific">Castilleja foliolosa</name>
    <dbReference type="NCBI Taxonomy" id="1961234"/>
    <lineage>
        <taxon>Eukaryota</taxon>
        <taxon>Viridiplantae</taxon>
        <taxon>Streptophyta</taxon>
        <taxon>Embryophyta</taxon>
        <taxon>Tracheophyta</taxon>
        <taxon>Spermatophyta</taxon>
        <taxon>Magnoliopsida</taxon>
        <taxon>eudicotyledons</taxon>
        <taxon>Gunneridae</taxon>
        <taxon>Pentapetalae</taxon>
        <taxon>asterids</taxon>
        <taxon>lamiids</taxon>
        <taxon>Lamiales</taxon>
        <taxon>Orobanchaceae</taxon>
        <taxon>Pedicularideae</taxon>
        <taxon>Castillejinae</taxon>
        <taxon>Castilleja</taxon>
    </lineage>
</organism>
<keyword evidence="4" id="KW-0238">DNA-binding</keyword>
<feature type="compositionally biased region" description="Low complexity" evidence="7">
    <location>
        <begin position="1"/>
        <end position="22"/>
    </location>
</feature>
<sequence>MSTRSTPSPPLSTTTSPSPRLPTSDDDKLPPPSPVKAELSSEPPPPPRSLAFPTREDCWSEEATRTLIDAWGAHYLQLNRGNLRQKHWQEVADTVNALHATSAKLRRTDVQCKNRIDTTKKKYKIEKSKTVKSHGRYISPWAHFESLDSLIGDSFSKVHNSSSSTANGPSRSLRRRVSRSPDFSPSPPPPPRETVSHHRKTSPASHHLEEKDPAIISPLLSLPWSVPVGPRSKRSGPGSVTERNFSVMAAAAAAMEAEEDGDDEDEFRSGTWGRRPPVRGRKRKGAWDEEETIVGDGLRKLAEAIGRLGQIYQSVEEEKQRQMVELEKQRMQFAKDLEIQRMKVFMESQVQLEKLRRSSDNKQLLVNATATFGK</sequence>
<comment type="subcellular location">
    <subcellularLocation>
        <location evidence="1">Nucleus</location>
    </subcellularLocation>
</comment>
<evidence type="ECO:0000313" key="10">
    <source>
        <dbReference type="Proteomes" id="UP001632038"/>
    </source>
</evidence>
<feature type="region of interest" description="Disordered" evidence="7">
    <location>
        <begin position="1"/>
        <end position="56"/>
    </location>
</feature>
<dbReference type="PANTHER" id="PTHR31307">
    <property type="entry name" value="TRIHELIX TRANSCRIPTION FACTOR ASIL2"/>
    <property type="match status" value="1"/>
</dbReference>
<feature type="region of interest" description="Disordered" evidence="7">
    <location>
        <begin position="157"/>
        <end position="211"/>
    </location>
</feature>
<keyword evidence="10" id="KW-1185">Reference proteome</keyword>
<reference evidence="10" key="1">
    <citation type="journal article" date="2024" name="IScience">
        <title>Strigolactones Initiate the Formation of Haustorium-like Structures in Castilleja.</title>
        <authorList>
            <person name="Buerger M."/>
            <person name="Peterson D."/>
            <person name="Chory J."/>
        </authorList>
    </citation>
    <scope>NUCLEOTIDE SEQUENCE [LARGE SCALE GENOMIC DNA]</scope>
</reference>
<keyword evidence="2" id="KW-0805">Transcription regulation</keyword>
<gene>
    <name evidence="9" type="ORF">CASFOL_025204</name>
</gene>
<dbReference type="InterPro" id="IPR044823">
    <property type="entry name" value="ASIL1/2-like"/>
</dbReference>
<evidence type="ECO:0000256" key="5">
    <source>
        <dbReference type="ARBA" id="ARBA00023163"/>
    </source>
</evidence>
<feature type="domain" description="Myb/SANT-like DNA-binding" evidence="8">
    <location>
        <begin position="57"/>
        <end position="150"/>
    </location>
</feature>
<dbReference type="PANTHER" id="PTHR31307:SF50">
    <property type="entry name" value="SEQUENCE-SPECIFIC DNA BINDING TRANSCRIPTION FACTOR"/>
    <property type="match status" value="1"/>
</dbReference>
<dbReference type="FunFam" id="1.10.10.60:FF:000104">
    <property type="entry name" value="trihelix transcription factor ASIL2"/>
    <property type="match status" value="1"/>
</dbReference>
<evidence type="ECO:0000256" key="2">
    <source>
        <dbReference type="ARBA" id="ARBA00023015"/>
    </source>
</evidence>
<dbReference type="GO" id="GO:0005634">
    <property type="term" value="C:nucleus"/>
    <property type="evidence" value="ECO:0007669"/>
    <property type="project" value="UniProtKB-SubCell"/>
</dbReference>
<evidence type="ECO:0000256" key="1">
    <source>
        <dbReference type="ARBA" id="ARBA00004123"/>
    </source>
</evidence>
<dbReference type="AlphaFoldDB" id="A0ABD3CQI1"/>
<proteinExistence type="predicted"/>
<evidence type="ECO:0000259" key="8">
    <source>
        <dbReference type="Pfam" id="PF13837"/>
    </source>
</evidence>
<protein>
    <recommendedName>
        <fullName evidence="8">Myb/SANT-like DNA-binding domain-containing protein</fullName>
    </recommendedName>
</protein>
<evidence type="ECO:0000256" key="3">
    <source>
        <dbReference type="ARBA" id="ARBA00023054"/>
    </source>
</evidence>
<keyword evidence="5" id="KW-0804">Transcription</keyword>
<feature type="region of interest" description="Disordered" evidence="7">
    <location>
        <begin position="255"/>
        <end position="283"/>
    </location>
</feature>
<evidence type="ECO:0000256" key="7">
    <source>
        <dbReference type="SAM" id="MobiDB-lite"/>
    </source>
</evidence>
<dbReference type="GO" id="GO:0003677">
    <property type="term" value="F:DNA binding"/>
    <property type="evidence" value="ECO:0007669"/>
    <property type="project" value="UniProtKB-KW"/>
</dbReference>
<dbReference type="EMBL" id="JAVIJP010000032">
    <property type="protein sequence ID" value="KAL3632220.1"/>
    <property type="molecule type" value="Genomic_DNA"/>
</dbReference>
<evidence type="ECO:0000256" key="4">
    <source>
        <dbReference type="ARBA" id="ARBA00023125"/>
    </source>
</evidence>
<evidence type="ECO:0000256" key="6">
    <source>
        <dbReference type="ARBA" id="ARBA00023242"/>
    </source>
</evidence>
<keyword evidence="3" id="KW-0175">Coiled coil</keyword>
<comment type="caution">
    <text evidence="9">The sequence shown here is derived from an EMBL/GenBank/DDBJ whole genome shotgun (WGS) entry which is preliminary data.</text>
</comment>
<feature type="compositionally biased region" description="Polar residues" evidence="7">
    <location>
        <begin position="157"/>
        <end position="169"/>
    </location>
</feature>
<accession>A0ABD3CQI1</accession>
<feature type="compositionally biased region" description="Acidic residues" evidence="7">
    <location>
        <begin position="256"/>
        <end position="266"/>
    </location>
</feature>
<dbReference type="Proteomes" id="UP001632038">
    <property type="component" value="Unassembled WGS sequence"/>
</dbReference>
<dbReference type="Gene3D" id="1.10.10.60">
    <property type="entry name" value="Homeodomain-like"/>
    <property type="match status" value="1"/>
</dbReference>
<evidence type="ECO:0000313" key="9">
    <source>
        <dbReference type="EMBL" id="KAL3632220.1"/>
    </source>
</evidence>
<dbReference type="Pfam" id="PF13837">
    <property type="entry name" value="Myb_DNA-bind_4"/>
    <property type="match status" value="1"/>
</dbReference>
<keyword evidence="6" id="KW-0539">Nucleus</keyword>
<dbReference type="InterPro" id="IPR044822">
    <property type="entry name" value="Myb_DNA-bind_4"/>
</dbReference>